<dbReference type="InterPro" id="IPR036388">
    <property type="entry name" value="WH-like_DNA-bd_sf"/>
</dbReference>
<dbReference type="Pfam" id="PF00196">
    <property type="entry name" value="GerE"/>
    <property type="match status" value="1"/>
</dbReference>
<dbReference type="InterPro" id="IPR016032">
    <property type="entry name" value="Sig_transdc_resp-reg_C-effctor"/>
</dbReference>
<keyword evidence="3" id="KW-0805">Transcription regulation</keyword>
<dbReference type="PROSITE" id="PS50043">
    <property type="entry name" value="HTH_LUXR_2"/>
    <property type="match status" value="1"/>
</dbReference>
<dbReference type="PANTHER" id="PTHR43214:SF1">
    <property type="entry name" value="TRANSCRIPTIONAL REGULATORY PROTEIN COMA"/>
    <property type="match status" value="1"/>
</dbReference>
<dbReference type="SUPFAM" id="SSF46894">
    <property type="entry name" value="C-terminal effector domain of the bipartite response regulators"/>
    <property type="match status" value="1"/>
</dbReference>
<evidence type="ECO:0000256" key="1">
    <source>
        <dbReference type="ARBA" id="ARBA00022553"/>
    </source>
</evidence>
<feature type="modified residue" description="4-aspartylphosphate" evidence="6">
    <location>
        <position position="13"/>
    </location>
</feature>
<dbReference type="Gene3D" id="3.40.50.2300">
    <property type="match status" value="1"/>
</dbReference>
<evidence type="ECO:0000256" key="6">
    <source>
        <dbReference type="PROSITE-ProRule" id="PRU00169"/>
    </source>
</evidence>
<evidence type="ECO:0000256" key="3">
    <source>
        <dbReference type="ARBA" id="ARBA00023015"/>
    </source>
</evidence>
<dbReference type="GO" id="GO:0000160">
    <property type="term" value="P:phosphorelay signal transduction system"/>
    <property type="evidence" value="ECO:0007669"/>
    <property type="project" value="UniProtKB-KW"/>
</dbReference>
<dbReference type="RefSeq" id="WP_326121241.1">
    <property type="nucleotide sequence ID" value="NZ_JARSFG010000003.1"/>
</dbReference>
<dbReference type="InterPro" id="IPR000792">
    <property type="entry name" value="Tscrpt_reg_LuxR_C"/>
</dbReference>
<dbReference type="SMART" id="SM00421">
    <property type="entry name" value="HTH_LUXR"/>
    <property type="match status" value="1"/>
</dbReference>
<dbReference type="Proteomes" id="UP001344888">
    <property type="component" value="Unassembled WGS sequence"/>
</dbReference>
<evidence type="ECO:0000256" key="5">
    <source>
        <dbReference type="ARBA" id="ARBA00023163"/>
    </source>
</evidence>
<keyword evidence="4" id="KW-0238">DNA-binding</keyword>
<keyword evidence="10" id="KW-1185">Reference proteome</keyword>
<keyword evidence="1 6" id="KW-0597">Phosphoprotein</keyword>
<comment type="caution">
    <text evidence="9">The sequence shown here is derived from an EMBL/GenBank/DDBJ whole genome shotgun (WGS) entry which is preliminary data.</text>
</comment>
<dbReference type="Gene3D" id="1.10.10.10">
    <property type="entry name" value="Winged helix-like DNA-binding domain superfamily/Winged helix DNA-binding domain"/>
    <property type="match status" value="1"/>
</dbReference>
<protein>
    <submittedName>
        <fullName evidence="9">Response regulator transcription factor</fullName>
    </submittedName>
</protein>
<reference evidence="9 10" key="1">
    <citation type="submission" date="2023-03" db="EMBL/GenBank/DDBJ databases">
        <title>Bacillus Genome Sequencing.</title>
        <authorList>
            <person name="Dunlap C."/>
        </authorList>
    </citation>
    <scope>NUCLEOTIDE SEQUENCE [LARGE SCALE GENOMIC DNA]</scope>
    <source>
        <strain evidence="9 10">B-59205</strain>
    </source>
</reference>
<organism evidence="9 10">
    <name type="scientific">Metasolibacillus meyeri</name>
    <dbReference type="NCBI Taxonomy" id="1071052"/>
    <lineage>
        <taxon>Bacteria</taxon>
        <taxon>Bacillati</taxon>
        <taxon>Bacillota</taxon>
        <taxon>Bacilli</taxon>
        <taxon>Bacillales</taxon>
        <taxon>Caryophanaceae</taxon>
        <taxon>Metasolibacillus</taxon>
    </lineage>
</organism>
<name>A0AAW9NP14_9BACL</name>
<dbReference type="InterPro" id="IPR039420">
    <property type="entry name" value="WalR-like"/>
</dbReference>
<sequence length="168" mass="19375">MLEKTKYDVFLIDINLGNGISGIEFAEQVRMKQLEASIILYTGELVENYYSLIIEQKVDNILSKTATRDTLLNTIYAAVHNKVLISKNFIYYINRQLDKTTVEKKLRLNARQKQILEMVGEGYTNKGIASELDVVERTVENNLSQIYNLLNVETRIEAVIKAKEWELI</sequence>
<accession>A0AAW9NP14</accession>
<dbReference type="PANTHER" id="PTHR43214">
    <property type="entry name" value="TWO-COMPONENT RESPONSE REGULATOR"/>
    <property type="match status" value="1"/>
</dbReference>
<dbReference type="InterPro" id="IPR001789">
    <property type="entry name" value="Sig_transdc_resp-reg_receiver"/>
</dbReference>
<gene>
    <name evidence="9" type="ORF">P9B03_00880</name>
</gene>
<evidence type="ECO:0000313" key="9">
    <source>
        <dbReference type="EMBL" id="MEC1177024.1"/>
    </source>
</evidence>
<dbReference type="AlphaFoldDB" id="A0AAW9NP14"/>
<dbReference type="GO" id="GO:0003677">
    <property type="term" value="F:DNA binding"/>
    <property type="evidence" value="ECO:0007669"/>
    <property type="project" value="UniProtKB-KW"/>
</dbReference>
<feature type="domain" description="HTH luxR-type" evidence="7">
    <location>
        <begin position="101"/>
        <end position="166"/>
    </location>
</feature>
<dbReference type="GO" id="GO:0006355">
    <property type="term" value="P:regulation of DNA-templated transcription"/>
    <property type="evidence" value="ECO:0007669"/>
    <property type="project" value="InterPro"/>
</dbReference>
<evidence type="ECO:0000256" key="2">
    <source>
        <dbReference type="ARBA" id="ARBA00023012"/>
    </source>
</evidence>
<dbReference type="SUPFAM" id="SSF52172">
    <property type="entry name" value="CheY-like"/>
    <property type="match status" value="1"/>
</dbReference>
<dbReference type="PRINTS" id="PR00038">
    <property type="entry name" value="HTHLUXR"/>
</dbReference>
<dbReference type="CDD" id="cd06170">
    <property type="entry name" value="LuxR_C_like"/>
    <property type="match status" value="1"/>
</dbReference>
<dbReference type="EMBL" id="JARSFG010000003">
    <property type="protein sequence ID" value="MEC1177024.1"/>
    <property type="molecule type" value="Genomic_DNA"/>
</dbReference>
<dbReference type="PROSITE" id="PS50110">
    <property type="entry name" value="RESPONSE_REGULATORY"/>
    <property type="match status" value="1"/>
</dbReference>
<evidence type="ECO:0000313" key="10">
    <source>
        <dbReference type="Proteomes" id="UP001344888"/>
    </source>
</evidence>
<evidence type="ECO:0000259" key="8">
    <source>
        <dbReference type="PROSITE" id="PS50110"/>
    </source>
</evidence>
<feature type="domain" description="Response regulatory" evidence="8">
    <location>
        <begin position="1"/>
        <end position="79"/>
    </location>
</feature>
<evidence type="ECO:0000259" key="7">
    <source>
        <dbReference type="PROSITE" id="PS50043"/>
    </source>
</evidence>
<proteinExistence type="predicted"/>
<dbReference type="Pfam" id="PF00072">
    <property type="entry name" value="Response_reg"/>
    <property type="match status" value="1"/>
</dbReference>
<keyword evidence="2" id="KW-0902">Two-component regulatory system</keyword>
<dbReference type="InterPro" id="IPR011006">
    <property type="entry name" value="CheY-like_superfamily"/>
</dbReference>
<keyword evidence="5" id="KW-0804">Transcription</keyword>
<evidence type="ECO:0000256" key="4">
    <source>
        <dbReference type="ARBA" id="ARBA00023125"/>
    </source>
</evidence>